<dbReference type="GO" id="GO:0004674">
    <property type="term" value="F:protein serine/threonine kinase activity"/>
    <property type="evidence" value="ECO:0007669"/>
    <property type="project" value="TreeGrafter"/>
</dbReference>
<dbReference type="PANTHER" id="PTHR43289">
    <property type="entry name" value="MITOGEN-ACTIVATED PROTEIN KINASE KINASE KINASE 20-RELATED"/>
    <property type="match status" value="1"/>
</dbReference>
<dbReference type="InterPro" id="IPR000719">
    <property type="entry name" value="Prot_kinase_dom"/>
</dbReference>
<dbReference type="CDD" id="cd14014">
    <property type="entry name" value="STKc_PknB_like"/>
    <property type="match status" value="1"/>
</dbReference>
<dbReference type="SMART" id="SM00220">
    <property type="entry name" value="S_TKc"/>
    <property type="match status" value="1"/>
</dbReference>
<comment type="caution">
    <text evidence="7">The sequence shown here is derived from an EMBL/GenBank/DDBJ whole genome shotgun (WGS) entry which is preliminary data.</text>
</comment>
<feature type="domain" description="Protein kinase" evidence="6">
    <location>
        <begin position="162"/>
        <end position="459"/>
    </location>
</feature>
<dbReference type="Pfam" id="PF00069">
    <property type="entry name" value="Pkinase"/>
    <property type="match status" value="1"/>
</dbReference>
<dbReference type="InterPro" id="IPR042095">
    <property type="entry name" value="SUMF_sf"/>
</dbReference>
<proteinExistence type="predicted"/>
<accession>A0A432MN68</accession>
<dbReference type="PROSITE" id="PS50011">
    <property type="entry name" value="PROTEIN_KINASE_DOM"/>
    <property type="match status" value="1"/>
</dbReference>
<evidence type="ECO:0000256" key="3">
    <source>
        <dbReference type="ARBA" id="ARBA00022777"/>
    </source>
</evidence>
<keyword evidence="3" id="KW-0418">Kinase</keyword>
<dbReference type="PANTHER" id="PTHR43289:SF6">
    <property type="entry name" value="SERINE_THREONINE-PROTEIN KINASE NEKL-3"/>
    <property type="match status" value="1"/>
</dbReference>
<sequence>MAGREDGDLLFGVVALQLGLVDREAVLAAIGARSREEGPSVEEQLTGRGGLGPEDAALVREVVARLGERGGTLPLPPAGAARRNGNGKGGRSRSLPAGPALGETIADPAFARAIGQGTAGASPAGLSPRPDCRGGEGGDDPFATVAVALPAVGAGPGLAERFRPIRFHARGGLGEVWIARDRELNREVALKQIRDQFADDRQGRARFVLEAEVTGGLEHPGIVPVYGLGTHPDGRPYYAMRLIRGESYQDAIDRFHAVEVSARKTGPRELALRQLLRRLQDVCNALAYAHSRGVIHRDIKPSNIMLGPFGETLLVDWGLAKAIGRGEGIDASISAGEETLAPCSGNSVEETVMGQRLGTPAYMAPEQAAGRLDEVGAASDVYSLGATLYHLLAGRPPFSGDDLAGLMARVERGEFPPPRCAQPWVDRALEAVCLKAMARRPEDRYGSARALAEDLERWLADEPVRAWREPRSRAARRWVLRHQALVAAVLVAVGALFLFVEAYFTVRLQAAHGWVEALESAEIRAVPDLLIDLGADRALVRGRLRAMADPPQPDPELRLRGALALLPDEPSRAEFLTRFVVEPQATPEDVLVIRQALVTHGHAHQAAEWIARMLPPPGQPLDAASLRACGMMAGLNPNWSGWPDYFDAIADALTHDDPIWISTRAEVFEPIADRLAEPLRRIYADRSEPEARGLAFALLMESALREPNPNRDEDFAALVPEADPLHASRILQQIPEPQDRRRMVEALVPMLGLPSRFDDARAERQGRVAAMLARMGAAEHAWPLLRSAEDPALRTKLIHQLAPFDVDPTEVADRLLAEPDPSARRALVLALGEYPENALVERRREAVASTLLQWFRDDPDPGLHAAIDWLLRRRWGLGGALDALMREVATTDPVADRDWYVSLHGNMTFVVVRGPASFLMGSTPRSDPERSPDEVAHPRRIDRGFAIADREVTAAEFASFVRNHPDIPSHRDPSMRREIPTSDCPTGAVTWYEAARFCNWASELAGIPQDQWCYPEPIGPGMSLPDDLLERTGYRLPTEAEWEYACRAGSLTSRPFGGSERRLGEYAWSIANADRVMHPVASLKPNDLGLFDMLGNAFEWCQDPYRESPPLADGDVVPDRLEPSPVVDDEPRVLRGGSFSVAAPDLRSAARTWDRPNSTSNGYGFRLARTLPPSP</sequence>
<reference evidence="7 8" key="1">
    <citation type="submission" date="2018-12" db="EMBL/GenBank/DDBJ databases">
        <authorList>
            <person name="Toschakov S.V."/>
        </authorList>
    </citation>
    <scope>NUCLEOTIDE SEQUENCE [LARGE SCALE GENOMIC DNA]</scope>
    <source>
        <strain evidence="7 8">GM2012</strain>
    </source>
</reference>
<dbReference type="InterPro" id="IPR008271">
    <property type="entry name" value="Ser/Thr_kinase_AS"/>
</dbReference>
<name>A0A432MN68_9BACT</name>
<keyword evidence="4" id="KW-0067">ATP-binding</keyword>
<evidence type="ECO:0000313" key="8">
    <source>
        <dbReference type="Proteomes" id="UP000280296"/>
    </source>
</evidence>
<dbReference type="GO" id="GO:0005524">
    <property type="term" value="F:ATP binding"/>
    <property type="evidence" value="ECO:0007669"/>
    <property type="project" value="UniProtKB-KW"/>
</dbReference>
<dbReference type="EMBL" id="RYZH01000008">
    <property type="protein sequence ID" value="RUL88689.1"/>
    <property type="molecule type" value="Genomic_DNA"/>
</dbReference>
<organism evidence="7 8">
    <name type="scientific">Tautonia sociabilis</name>
    <dbReference type="NCBI Taxonomy" id="2080755"/>
    <lineage>
        <taxon>Bacteria</taxon>
        <taxon>Pseudomonadati</taxon>
        <taxon>Planctomycetota</taxon>
        <taxon>Planctomycetia</taxon>
        <taxon>Isosphaerales</taxon>
        <taxon>Isosphaeraceae</taxon>
        <taxon>Tautonia</taxon>
    </lineage>
</organism>
<dbReference type="InterPro" id="IPR005532">
    <property type="entry name" value="SUMF_dom"/>
</dbReference>
<keyword evidence="1" id="KW-0808">Transferase</keyword>
<feature type="region of interest" description="Disordered" evidence="5">
    <location>
        <begin position="1150"/>
        <end position="1175"/>
    </location>
</feature>
<evidence type="ECO:0000256" key="1">
    <source>
        <dbReference type="ARBA" id="ARBA00022679"/>
    </source>
</evidence>
<dbReference type="InterPro" id="IPR016187">
    <property type="entry name" value="CTDL_fold"/>
</dbReference>
<evidence type="ECO:0000256" key="2">
    <source>
        <dbReference type="ARBA" id="ARBA00022741"/>
    </source>
</evidence>
<dbReference type="Gene3D" id="3.30.200.20">
    <property type="entry name" value="Phosphorylase Kinase, domain 1"/>
    <property type="match status" value="1"/>
</dbReference>
<dbReference type="Pfam" id="PF03781">
    <property type="entry name" value="FGE-sulfatase"/>
    <property type="match status" value="1"/>
</dbReference>
<dbReference type="AlphaFoldDB" id="A0A432MN68"/>
<dbReference type="InterPro" id="IPR011009">
    <property type="entry name" value="Kinase-like_dom_sf"/>
</dbReference>
<keyword evidence="2" id="KW-0547">Nucleotide-binding</keyword>
<dbReference type="RefSeq" id="WP_126724396.1">
    <property type="nucleotide sequence ID" value="NZ_RYZH01000008.1"/>
</dbReference>
<dbReference type="PROSITE" id="PS00108">
    <property type="entry name" value="PROTEIN_KINASE_ST"/>
    <property type="match status" value="1"/>
</dbReference>
<evidence type="ECO:0000313" key="7">
    <source>
        <dbReference type="EMBL" id="RUL88689.1"/>
    </source>
</evidence>
<keyword evidence="8" id="KW-1185">Reference proteome</keyword>
<dbReference type="Gene3D" id="3.90.1580.10">
    <property type="entry name" value="paralog of FGE (formylglycine-generating enzyme)"/>
    <property type="match status" value="1"/>
</dbReference>
<dbReference type="SUPFAM" id="SSF56112">
    <property type="entry name" value="Protein kinase-like (PK-like)"/>
    <property type="match status" value="1"/>
</dbReference>
<gene>
    <name evidence="7" type="ORF">TsocGM_06010</name>
</gene>
<reference evidence="7 8" key="2">
    <citation type="submission" date="2019-01" db="EMBL/GenBank/DDBJ databases">
        <title>Tautonia sociabilis, a novel thermotolerant planctomycete of Isosphaeraceae family, isolated from a 4000 m deep subterranean habitat.</title>
        <authorList>
            <person name="Kovaleva O.L."/>
            <person name="Elcheninov A.G."/>
            <person name="Van Heerden E."/>
            <person name="Toshchakov S.V."/>
            <person name="Novikov A."/>
            <person name="Bonch-Osmolovskaya E.A."/>
            <person name="Kublanov I.V."/>
        </authorList>
    </citation>
    <scope>NUCLEOTIDE SEQUENCE [LARGE SCALE GENOMIC DNA]</scope>
    <source>
        <strain evidence="7 8">GM2012</strain>
    </source>
</reference>
<dbReference type="Gene3D" id="1.10.510.10">
    <property type="entry name" value="Transferase(Phosphotransferase) domain 1"/>
    <property type="match status" value="1"/>
</dbReference>
<evidence type="ECO:0000256" key="4">
    <source>
        <dbReference type="ARBA" id="ARBA00022840"/>
    </source>
</evidence>
<evidence type="ECO:0000259" key="6">
    <source>
        <dbReference type="PROSITE" id="PS50011"/>
    </source>
</evidence>
<dbReference type="SUPFAM" id="SSF56436">
    <property type="entry name" value="C-type lectin-like"/>
    <property type="match status" value="1"/>
</dbReference>
<protein>
    <recommendedName>
        <fullName evidence="6">Protein kinase domain-containing protein</fullName>
    </recommendedName>
</protein>
<dbReference type="OrthoDB" id="9768004at2"/>
<evidence type="ECO:0000256" key="5">
    <source>
        <dbReference type="SAM" id="MobiDB-lite"/>
    </source>
</evidence>
<feature type="region of interest" description="Disordered" evidence="5">
    <location>
        <begin position="116"/>
        <end position="139"/>
    </location>
</feature>
<feature type="region of interest" description="Disordered" evidence="5">
    <location>
        <begin position="69"/>
        <end position="102"/>
    </location>
</feature>
<dbReference type="Proteomes" id="UP000280296">
    <property type="component" value="Unassembled WGS sequence"/>
</dbReference>